<evidence type="ECO:0000259" key="1">
    <source>
        <dbReference type="PROSITE" id="PS50304"/>
    </source>
</evidence>
<dbReference type="AlphaFoldDB" id="A0A0B7BW00"/>
<sequence>VYQMTPRLAQCGLLCAALFLEDGHWYRAEIIGIRDQLFEVYYVDYGNTCKVCITQMRLLKTKFMKLPAQAIKARLSNIK</sequence>
<dbReference type="EMBL" id="HACG01050232">
    <property type="protein sequence ID" value="CEK97097.1"/>
    <property type="molecule type" value="Transcribed_RNA"/>
</dbReference>
<dbReference type="InterPro" id="IPR050621">
    <property type="entry name" value="Tudor_domain_containing"/>
</dbReference>
<dbReference type="PROSITE" id="PS50304">
    <property type="entry name" value="TUDOR"/>
    <property type="match status" value="1"/>
</dbReference>
<accession>A0A0B7BW00</accession>
<name>A0A0B7BW00_9EUPU</name>
<feature type="domain" description="Tudor" evidence="1">
    <location>
        <begin position="8"/>
        <end position="66"/>
    </location>
</feature>
<dbReference type="PANTHER" id="PTHR22948:SF76">
    <property type="entry name" value="FI20010P1-RELATED"/>
    <property type="match status" value="1"/>
</dbReference>
<proteinExistence type="predicted"/>
<feature type="non-terminal residue" evidence="2">
    <location>
        <position position="79"/>
    </location>
</feature>
<organism evidence="2">
    <name type="scientific">Arion vulgaris</name>
    <dbReference type="NCBI Taxonomy" id="1028688"/>
    <lineage>
        <taxon>Eukaryota</taxon>
        <taxon>Metazoa</taxon>
        <taxon>Spiralia</taxon>
        <taxon>Lophotrochozoa</taxon>
        <taxon>Mollusca</taxon>
        <taxon>Gastropoda</taxon>
        <taxon>Heterobranchia</taxon>
        <taxon>Euthyneura</taxon>
        <taxon>Panpulmonata</taxon>
        <taxon>Eupulmonata</taxon>
        <taxon>Stylommatophora</taxon>
        <taxon>Helicina</taxon>
        <taxon>Arionoidea</taxon>
        <taxon>Arionidae</taxon>
        <taxon>Arion</taxon>
    </lineage>
</organism>
<dbReference type="InterPro" id="IPR035437">
    <property type="entry name" value="SNase_OB-fold_sf"/>
</dbReference>
<dbReference type="Gene3D" id="2.40.50.90">
    <property type="match status" value="1"/>
</dbReference>
<feature type="non-terminal residue" evidence="2">
    <location>
        <position position="1"/>
    </location>
</feature>
<dbReference type="Gene3D" id="2.30.30.140">
    <property type="match status" value="1"/>
</dbReference>
<evidence type="ECO:0000313" key="2">
    <source>
        <dbReference type="EMBL" id="CEK97097.1"/>
    </source>
</evidence>
<dbReference type="PANTHER" id="PTHR22948">
    <property type="entry name" value="TUDOR DOMAIN CONTAINING PROTEIN"/>
    <property type="match status" value="1"/>
</dbReference>
<dbReference type="SMART" id="SM00333">
    <property type="entry name" value="TUDOR"/>
    <property type="match status" value="1"/>
</dbReference>
<gene>
    <name evidence="2" type="primary">ORF214632</name>
</gene>
<dbReference type="SUPFAM" id="SSF63748">
    <property type="entry name" value="Tudor/PWWP/MBT"/>
    <property type="match status" value="1"/>
</dbReference>
<dbReference type="FunFam" id="2.30.30.140:FF:000018">
    <property type="entry name" value="Serine/threonine-protein kinase 31"/>
    <property type="match status" value="1"/>
</dbReference>
<protein>
    <recommendedName>
        <fullName evidence="1">Tudor domain-containing protein</fullName>
    </recommendedName>
</protein>
<dbReference type="InterPro" id="IPR002999">
    <property type="entry name" value="Tudor"/>
</dbReference>
<dbReference type="Pfam" id="PF00567">
    <property type="entry name" value="TUDOR"/>
    <property type="match status" value="1"/>
</dbReference>
<reference evidence="2" key="1">
    <citation type="submission" date="2014-12" db="EMBL/GenBank/DDBJ databases">
        <title>Insight into the proteome of Arion vulgaris.</title>
        <authorList>
            <person name="Aradska J."/>
            <person name="Bulat T."/>
            <person name="Smidak R."/>
            <person name="Sarate P."/>
            <person name="Gangsoo J."/>
            <person name="Sialana F."/>
            <person name="Bilban M."/>
            <person name="Lubec G."/>
        </authorList>
    </citation>
    <scope>NUCLEOTIDE SEQUENCE</scope>
    <source>
        <tissue evidence="2">Skin</tissue>
    </source>
</reference>